<dbReference type="Gene3D" id="3.40.190.10">
    <property type="entry name" value="Periplasmic binding protein-like II"/>
    <property type="match status" value="2"/>
</dbReference>
<keyword evidence="6" id="KW-1185">Reference proteome</keyword>
<dbReference type="InterPro" id="IPR006059">
    <property type="entry name" value="SBP"/>
</dbReference>
<reference evidence="4 6" key="3">
    <citation type="submission" date="2024-06" db="EMBL/GenBank/DDBJ databases">
        <title>Halorubrum miltondacostae sp. nov., a potential PHA producer isolated from an inland solar saltern in Rio Maior, Portugal.</title>
        <authorList>
            <person name="Albuquerque L."/>
            <person name="Viver T."/>
            <person name="Barroso C."/>
            <person name="Claudino R."/>
            <person name="Galvan M."/>
            <person name="Simoes G."/>
            <person name="Lobo Da Cunha A."/>
            <person name="Egas C."/>
        </authorList>
    </citation>
    <scope>NUCLEOTIDE SEQUENCE [LARGE SCALE GENOMIC DNA]</scope>
    <source>
        <strain evidence="4 6">DSM 18646</strain>
    </source>
</reference>
<protein>
    <submittedName>
        <fullName evidence="4">Extracellular solute-binding protein</fullName>
    </submittedName>
    <submittedName>
        <fullName evidence="3">Thiamine ABC transporter substrate binding subunit</fullName>
    </submittedName>
</protein>
<keyword evidence="1" id="KW-0732">Signal</keyword>
<proteinExistence type="predicted"/>
<comment type="caution">
    <text evidence="3">The sequence shown here is derived from an EMBL/GenBank/DDBJ whole genome shotgun (WGS) entry which is preliminary data.</text>
</comment>
<dbReference type="PANTHER" id="PTHR30006">
    <property type="entry name" value="THIAMINE-BINDING PERIPLASMIC PROTEIN-RELATED"/>
    <property type="match status" value="1"/>
</dbReference>
<feature type="compositionally biased region" description="Basic residues" evidence="2">
    <location>
        <begin position="9"/>
        <end position="21"/>
    </location>
</feature>
<dbReference type="PROSITE" id="PS51318">
    <property type="entry name" value="TAT"/>
    <property type="match status" value="1"/>
</dbReference>
<dbReference type="Proteomes" id="UP001501425">
    <property type="component" value="Unassembled WGS sequence"/>
</dbReference>
<name>A0AAV3SRH3_9EURY</name>
<feature type="region of interest" description="Disordered" evidence="2">
    <location>
        <begin position="1"/>
        <end position="21"/>
    </location>
</feature>
<sequence>MTTDESETRRRRARSHTRRRFLTATGAAGAVALAGCSATPTGDGSGDDGGDGSGNETDGDGGDGTGDGETPTLTVATYTNFIDAPSVSPGEWLKDEFESRYDAELEWATPDNGVNYYIERAASGAGVDADLYVGLTTEDLVRVDGQLDGDLFAERGDVDGFEDVREGLLFDPFDRAVPFDTGYISLVYDGTATEAPATFEGLLDDEHAGALIAQNPGASSTGRAFLLHTIKRFGDGGVASDGEGEAIAGADGDPEYDYLDYWADLQENDVRVLGDWDEAYTAWSNGEAPIVVSYSTDQVFADMEGADLEKHQIRFLNDQAYANPEGMAVFDDADEPALARQFMSFMLEPDVQGEIAQRNVAFPAVGDAELPSDYAELAQEPADPVTFTYDELRGSADAWVEAWERQFAGN</sequence>
<evidence type="ECO:0000313" key="4">
    <source>
        <dbReference type="EMBL" id="MEZ3165806.1"/>
    </source>
</evidence>
<dbReference type="Pfam" id="PF13416">
    <property type="entry name" value="SBP_bac_8"/>
    <property type="match status" value="1"/>
</dbReference>
<dbReference type="PANTHER" id="PTHR30006:SF2">
    <property type="entry name" value="ABC TRANSPORTER SUBSTRATE-BINDING PROTEIN"/>
    <property type="match status" value="1"/>
</dbReference>
<accession>A0AAV3SRH3</accession>
<reference evidence="3" key="1">
    <citation type="journal article" date="2014" name="Int. J. Syst. Evol. Microbiol.">
        <title>Complete genome sequence of Corynebacterium casei LMG S-19264T (=DSM 44701T), isolated from a smear-ripened cheese.</title>
        <authorList>
            <consortium name="US DOE Joint Genome Institute (JGI-PGF)"/>
            <person name="Walter F."/>
            <person name="Albersmeier A."/>
            <person name="Kalinowski J."/>
            <person name="Ruckert C."/>
        </authorList>
    </citation>
    <scope>NUCLEOTIDE SEQUENCE</scope>
    <source>
        <strain evidence="3">JCM 14265</strain>
    </source>
</reference>
<gene>
    <name evidence="4" type="ORF">ABNG02_00525</name>
    <name evidence="3" type="ORF">GCM10008994_18220</name>
</gene>
<dbReference type="InterPro" id="IPR006311">
    <property type="entry name" value="TAT_signal"/>
</dbReference>
<evidence type="ECO:0000313" key="3">
    <source>
        <dbReference type="EMBL" id="GAA0543600.1"/>
    </source>
</evidence>
<organism evidence="3 5">
    <name type="scientific">Halorubrum ejinorense</name>
    <dbReference type="NCBI Taxonomy" id="425309"/>
    <lineage>
        <taxon>Archaea</taxon>
        <taxon>Methanobacteriati</taxon>
        <taxon>Methanobacteriota</taxon>
        <taxon>Stenosarchaea group</taxon>
        <taxon>Halobacteria</taxon>
        <taxon>Halobacteriales</taxon>
        <taxon>Haloferacaceae</taxon>
        <taxon>Halorubrum</taxon>
    </lineage>
</organism>
<dbReference type="EMBL" id="JBEDNW010000001">
    <property type="protein sequence ID" value="MEZ3165806.1"/>
    <property type="molecule type" value="Genomic_DNA"/>
</dbReference>
<dbReference type="EMBL" id="BAAADQ010000009">
    <property type="protein sequence ID" value="GAA0543600.1"/>
    <property type="molecule type" value="Genomic_DNA"/>
</dbReference>
<evidence type="ECO:0000256" key="2">
    <source>
        <dbReference type="SAM" id="MobiDB-lite"/>
    </source>
</evidence>
<dbReference type="AlphaFoldDB" id="A0AAV3SRH3"/>
<dbReference type="SUPFAM" id="SSF53850">
    <property type="entry name" value="Periplasmic binding protein-like II"/>
    <property type="match status" value="1"/>
</dbReference>
<reference evidence="3" key="2">
    <citation type="submission" date="2023-12" db="EMBL/GenBank/DDBJ databases">
        <authorList>
            <person name="Sun Q."/>
            <person name="Inoue M."/>
        </authorList>
    </citation>
    <scope>NUCLEOTIDE SEQUENCE</scope>
    <source>
        <strain evidence="3">JCM 14265</strain>
    </source>
</reference>
<evidence type="ECO:0000313" key="6">
    <source>
        <dbReference type="Proteomes" id="UP001567571"/>
    </source>
</evidence>
<evidence type="ECO:0000313" key="5">
    <source>
        <dbReference type="Proteomes" id="UP001501425"/>
    </source>
</evidence>
<feature type="region of interest" description="Disordered" evidence="2">
    <location>
        <begin position="35"/>
        <end position="72"/>
    </location>
</feature>
<dbReference type="Proteomes" id="UP001567571">
    <property type="component" value="Unassembled WGS sequence"/>
</dbReference>
<evidence type="ECO:0000256" key="1">
    <source>
        <dbReference type="ARBA" id="ARBA00022729"/>
    </source>
</evidence>
<dbReference type="RefSeq" id="WP_343778457.1">
    <property type="nucleotide sequence ID" value="NZ_BAAADQ010000009.1"/>
</dbReference>